<feature type="transmembrane region" description="Helical" evidence="7">
    <location>
        <begin position="258"/>
        <end position="280"/>
    </location>
</feature>
<keyword evidence="5 7" id="KW-0472">Membrane</keyword>
<reference evidence="8" key="2">
    <citation type="submission" date="2020-09" db="EMBL/GenBank/DDBJ databases">
        <authorList>
            <person name="Sun Q."/>
            <person name="Ohkuma M."/>
        </authorList>
    </citation>
    <scope>NUCLEOTIDE SEQUENCE</scope>
    <source>
        <strain evidence="8">JCM 4346</strain>
    </source>
</reference>
<feature type="transmembrane region" description="Helical" evidence="7">
    <location>
        <begin position="464"/>
        <end position="487"/>
    </location>
</feature>
<accession>A0A918FEK0</accession>
<dbReference type="PANTHER" id="PTHR42770">
    <property type="entry name" value="AMINO ACID TRANSPORTER-RELATED"/>
    <property type="match status" value="1"/>
</dbReference>
<evidence type="ECO:0008006" key="10">
    <source>
        <dbReference type="Google" id="ProtNLM"/>
    </source>
</evidence>
<evidence type="ECO:0000256" key="5">
    <source>
        <dbReference type="ARBA" id="ARBA00023136"/>
    </source>
</evidence>
<dbReference type="AlphaFoldDB" id="A0A918FEK0"/>
<feature type="transmembrane region" description="Helical" evidence="7">
    <location>
        <begin position="314"/>
        <end position="337"/>
    </location>
</feature>
<dbReference type="GO" id="GO:0005886">
    <property type="term" value="C:plasma membrane"/>
    <property type="evidence" value="ECO:0007669"/>
    <property type="project" value="UniProtKB-SubCell"/>
</dbReference>
<dbReference type="Proteomes" id="UP000658320">
    <property type="component" value="Unassembled WGS sequence"/>
</dbReference>
<keyword evidence="2" id="KW-1003">Cell membrane</keyword>
<evidence type="ECO:0000313" key="8">
    <source>
        <dbReference type="EMBL" id="GGR28803.1"/>
    </source>
</evidence>
<keyword evidence="4 7" id="KW-1133">Transmembrane helix</keyword>
<evidence type="ECO:0000256" key="4">
    <source>
        <dbReference type="ARBA" id="ARBA00022989"/>
    </source>
</evidence>
<feature type="transmembrane region" description="Helical" evidence="7">
    <location>
        <begin position="226"/>
        <end position="246"/>
    </location>
</feature>
<dbReference type="Gene3D" id="1.20.1740.10">
    <property type="entry name" value="Amino acid/polyamine transporter I"/>
    <property type="match status" value="1"/>
</dbReference>
<reference evidence="8" key="1">
    <citation type="journal article" date="2014" name="Int. J. Syst. Evol. Microbiol.">
        <title>Complete genome sequence of Corynebacterium casei LMG S-19264T (=DSM 44701T), isolated from a smear-ripened cheese.</title>
        <authorList>
            <consortium name="US DOE Joint Genome Institute (JGI-PGF)"/>
            <person name="Walter F."/>
            <person name="Albersmeier A."/>
            <person name="Kalinowski J."/>
            <person name="Ruckert C."/>
        </authorList>
    </citation>
    <scope>NUCLEOTIDE SEQUENCE</scope>
    <source>
        <strain evidence="8">JCM 4346</strain>
    </source>
</reference>
<dbReference type="Pfam" id="PF13520">
    <property type="entry name" value="AA_permease_2"/>
    <property type="match status" value="1"/>
</dbReference>
<dbReference type="GO" id="GO:0022857">
    <property type="term" value="F:transmembrane transporter activity"/>
    <property type="evidence" value="ECO:0007669"/>
    <property type="project" value="InterPro"/>
</dbReference>
<dbReference type="InterPro" id="IPR002293">
    <property type="entry name" value="AA/rel_permease1"/>
</dbReference>
<organism evidence="8 9">
    <name type="scientific">Streptomyces aurantiogriseus</name>
    <dbReference type="NCBI Taxonomy" id="66870"/>
    <lineage>
        <taxon>Bacteria</taxon>
        <taxon>Bacillati</taxon>
        <taxon>Actinomycetota</taxon>
        <taxon>Actinomycetes</taxon>
        <taxon>Kitasatosporales</taxon>
        <taxon>Streptomycetaceae</taxon>
        <taxon>Streptomyces</taxon>
    </lineage>
</organism>
<feature type="transmembrane region" description="Helical" evidence="7">
    <location>
        <begin position="185"/>
        <end position="206"/>
    </location>
</feature>
<feature type="transmembrane region" description="Helical" evidence="7">
    <location>
        <begin position="67"/>
        <end position="86"/>
    </location>
</feature>
<dbReference type="PANTHER" id="PTHR42770:SF7">
    <property type="entry name" value="MEMBRANE PROTEIN"/>
    <property type="match status" value="1"/>
</dbReference>
<evidence type="ECO:0000256" key="7">
    <source>
        <dbReference type="SAM" id="Phobius"/>
    </source>
</evidence>
<feature type="transmembrane region" description="Helical" evidence="7">
    <location>
        <begin position="358"/>
        <end position="380"/>
    </location>
</feature>
<feature type="transmembrane region" description="Helical" evidence="7">
    <location>
        <begin position="107"/>
        <end position="139"/>
    </location>
</feature>
<comment type="caution">
    <text evidence="8">The sequence shown here is derived from an EMBL/GenBank/DDBJ whole genome shotgun (WGS) entry which is preliminary data.</text>
</comment>
<dbReference type="PIRSF" id="PIRSF006060">
    <property type="entry name" value="AA_transporter"/>
    <property type="match status" value="1"/>
</dbReference>
<feature type="transmembrane region" description="Helical" evidence="7">
    <location>
        <begin position="159"/>
        <end position="178"/>
    </location>
</feature>
<dbReference type="RefSeq" id="WP_229911142.1">
    <property type="nucleotide sequence ID" value="NZ_BMSX01000012.1"/>
</dbReference>
<feature type="compositionally biased region" description="Pro residues" evidence="6">
    <location>
        <begin position="1"/>
        <end position="20"/>
    </location>
</feature>
<feature type="transmembrane region" description="Helical" evidence="7">
    <location>
        <begin position="423"/>
        <end position="444"/>
    </location>
</feature>
<gene>
    <name evidence="8" type="ORF">GCM10010251_51250</name>
</gene>
<keyword evidence="3 7" id="KW-0812">Transmembrane</keyword>
<keyword evidence="9" id="KW-1185">Reference proteome</keyword>
<evidence type="ECO:0000256" key="3">
    <source>
        <dbReference type="ARBA" id="ARBA00022692"/>
    </source>
</evidence>
<protein>
    <recommendedName>
        <fullName evidence="10">Amino acid transporter</fullName>
    </recommendedName>
</protein>
<evidence type="ECO:0000256" key="6">
    <source>
        <dbReference type="SAM" id="MobiDB-lite"/>
    </source>
</evidence>
<evidence type="ECO:0000313" key="9">
    <source>
        <dbReference type="Proteomes" id="UP000658320"/>
    </source>
</evidence>
<feature type="region of interest" description="Disordered" evidence="6">
    <location>
        <begin position="1"/>
        <end position="27"/>
    </location>
</feature>
<evidence type="ECO:0000256" key="1">
    <source>
        <dbReference type="ARBA" id="ARBA00004651"/>
    </source>
</evidence>
<feature type="transmembrane region" description="Helical" evidence="7">
    <location>
        <begin position="386"/>
        <end position="411"/>
    </location>
</feature>
<name>A0A918FEK0_9ACTN</name>
<dbReference type="EMBL" id="BMSX01000012">
    <property type="protein sequence ID" value="GGR28803.1"/>
    <property type="molecule type" value="Genomic_DNA"/>
</dbReference>
<sequence>MPSPAPQPSTPPVASPPSPSGGPGTGLRRSLGVVDGVAIAASSTAATTSIAIGMGTIATIVGLQAPALLLLAFLPVLGIATAYSRLNRSEPNCGNGYTWVGKTLGPWPGFLTGWVTIVGSVIFCAYTSAVMGSVVLVFANKAGLHSLAGIALDPASTGVSTAVGLVLLLGLTALAVTGTRATTRFQFALLIFEYAVLLGFCGWALITGDQSFSFSWFNPFAISDGTAFAQGMVLAVFFFWGWDAAFSVTEETRKPGDAARGGLIALVAMLGLFLFASVAFQREMSLTELIRNGPQALPYLGQKLAAEPWATLPVVALMFSAAASVQSTLIPTARGLLAMGRDRTMGPLWTRVHPRYGTPAAGTVVVLSIATVIALLAVALPRLSDMLLAAVNAIGLLVAFYYGLTALACAVRFRSARHEGLRTAVLAVGVPAASSLVLLGLGGYLGYSYLTMSDHFELSPDNGWFMFSLPALIVLAGLGMAAVAKYVRRSPYFTTGRGTDAEAITLPMDSAAV</sequence>
<evidence type="ECO:0000256" key="2">
    <source>
        <dbReference type="ARBA" id="ARBA00022475"/>
    </source>
</evidence>
<dbReference type="InterPro" id="IPR050367">
    <property type="entry name" value="APC_superfamily"/>
</dbReference>
<comment type="subcellular location">
    <subcellularLocation>
        <location evidence="1">Cell membrane</location>
        <topology evidence="1">Multi-pass membrane protein</topology>
    </subcellularLocation>
</comment>
<proteinExistence type="predicted"/>